<accession>A0ABN1W8P3</accession>
<evidence type="ECO:0000313" key="1">
    <source>
        <dbReference type="EMBL" id="GAA1236781.1"/>
    </source>
</evidence>
<gene>
    <name evidence="1" type="ORF">GCM10009665_28700</name>
</gene>
<dbReference type="Proteomes" id="UP001500037">
    <property type="component" value="Unassembled WGS sequence"/>
</dbReference>
<dbReference type="EMBL" id="BAAALF010000040">
    <property type="protein sequence ID" value="GAA1236781.1"/>
    <property type="molecule type" value="Genomic_DNA"/>
</dbReference>
<sequence>MTQVQARRSTMRPEDMQRVDRLSEEVRGRLYEIALIVSRTVGVQAPTGHVEKFVPREAVPLTGRHADADAGGGDWVEIGEVDGTEYCYGEIGGQAFAESPCGAAQ</sequence>
<organism evidence="1 2">
    <name type="scientific">Kitasatospora nipponensis</name>
    <dbReference type="NCBI Taxonomy" id="258049"/>
    <lineage>
        <taxon>Bacteria</taxon>
        <taxon>Bacillati</taxon>
        <taxon>Actinomycetota</taxon>
        <taxon>Actinomycetes</taxon>
        <taxon>Kitasatosporales</taxon>
        <taxon>Streptomycetaceae</taxon>
        <taxon>Kitasatospora</taxon>
    </lineage>
</organism>
<comment type="caution">
    <text evidence="1">The sequence shown here is derived from an EMBL/GenBank/DDBJ whole genome shotgun (WGS) entry which is preliminary data.</text>
</comment>
<name>A0ABN1W8P3_9ACTN</name>
<dbReference type="RefSeq" id="WP_344441898.1">
    <property type="nucleotide sequence ID" value="NZ_BAAALF010000040.1"/>
</dbReference>
<evidence type="ECO:0000313" key="2">
    <source>
        <dbReference type="Proteomes" id="UP001500037"/>
    </source>
</evidence>
<reference evidence="2" key="1">
    <citation type="journal article" date="2019" name="Int. J. Syst. Evol. Microbiol.">
        <title>The Global Catalogue of Microorganisms (GCM) 10K type strain sequencing project: providing services to taxonomists for standard genome sequencing and annotation.</title>
        <authorList>
            <consortium name="The Broad Institute Genomics Platform"/>
            <consortium name="The Broad Institute Genome Sequencing Center for Infectious Disease"/>
            <person name="Wu L."/>
            <person name="Ma J."/>
        </authorList>
    </citation>
    <scope>NUCLEOTIDE SEQUENCE [LARGE SCALE GENOMIC DNA]</scope>
    <source>
        <strain evidence="2">JCM 13004</strain>
    </source>
</reference>
<keyword evidence="2" id="KW-1185">Reference proteome</keyword>
<proteinExistence type="predicted"/>
<protein>
    <submittedName>
        <fullName evidence="1">Uncharacterized protein</fullName>
    </submittedName>
</protein>